<evidence type="ECO:0000313" key="3">
    <source>
        <dbReference type="EMBL" id="SBV31906.1"/>
    </source>
</evidence>
<dbReference type="SUPFAM" id="SSF63825">
    <property type="entry name" value="YWTD domain"/>
    <property type="match status" value="1"/>
</dbReference>
<feature type="region of interest" description="Disordered" evidence="1">
    <location>
        <begin position="1"/>
        <end position="34"/>
    </location>
</feature>
<sequence length="383" mass="41668">MMSNSDTSEVQSVQAPATGRAYAPGAGPEAEAGKTNISVSRGLAGWLTARRTSLAFTSYQTGQLFLVGLHPNGTVSFNQQNFSRAMGVCWRPGRLYLGSLCQLWRLENILRPGEVGNEAFDAVLVPRNGQTTGDVDIHEVAVDEEGRVIFVNTKYSCLATLDLRHSFKPIWKPHFISKLAPEDRCHLNGLAMQDGQPRYVTAVSRSDVIAGWRERRHEGGVLIDVRSDRIVTDQLSMPHSPRVVGDNLYVLDSGRGRIVRIDPATGEKADIAFCPGFLRGMSIFDGHAIVTVSKPRNGSFAGLLLDGELKTRDAEPWCGVLIVNLGSGDIVEWIRLEGHITELFDVATMPGVVCPMSIGPNAPEMQNTISFEQIALSTLGQAA</sequence>
<evidence type="ECO:0000259" key="2">
    <source>
        <dbReference type="Pfam" id="PF16261"/>
    </source>
</evidence>
<dbReference type="EMBL" id="LT598653">
    <property type="protein sequence ID" value="SBV31906.1"/>
    <property type="molecule type" value="Genomic_DNA"/>
</dbReference>
<protein>
    <recommendedName>
        <fullName evidence="2">Conserved hypothetical protein CHP03032 domain-containing protein</fullName>
    </recommendedName>
</protein>
<organism evidence="3">
    <name type="scientific">uncultured Sphingopyxis sp</name>
    <dbReference type="NCBI Taxonomy" id="310581"/>
    <lineage>
        <taxon>Bacteria</taxon>
        <taxon>Pseudomonadati</taxon>
        <taxon>Pseudomonadota</taxon>
        <taxon>Alphaproteobacteria</taxon>
        <taxon>Sphingomonadales</taxon>
        <taxon>Sphingomonadaceae</taxon>
        <taxon>Sphingopyxis</taxon>
        <taxon>environmental samples</taxon>
    </lineage>
</organism>
<proteinExistence type="predicted"/>
<reference evidence="3" key="1">
    <citation type="submission" date="2016-03" db="EMBL/GenBank/DDBJ databases">
        <authorList>
            <person name="Ploux O."/>
        </authorList>
    </citation>
    <scope>NUCLEOTIDE SEQUENCE</scope>
    <source>
        <strain evidence="3">UC10</strain>
    </source>
</reference>
<dbReference type="Pfam" id="PF16261">
    <property type="entry name" value="DUF4915"/>
    <property type="match status" value="1"/>
</dbReference>
<dbReference type="NCBIfam" id="TIGR03032">
    <property type="entry name" value="TIGR03032 family protein"/>
    <property type="match status" value="1"/>
</dbReference>
<accession>A0A1Y5PT69</accession>
<dbReference type="KEGG" id="sphu:SPPYR_0786"/>
<dbReference type="InterPro" id="IPR017481">
    <property type="entry name" value="CHP03032"/>
</dbReference>
<name>A0A1Y5PT69_9SPHN</name>
<dbReference type="RefSeq" id="WP_295323900.1">
    <property type="nucleotide sequence ID" value="NZ_LT598653.1"/>
</dbReference>
<gene>
    <name evidence="3" type="ORF">SPPYR_0786</name>
</gene>
<evidence type="ECO:0000256" key="1">
    <source>
        <dbReference type="SAM" id="MobiDB-lite"/>
    </source>
</evidence>
<feature type="domain" description="Conserved hypothetical protein CHP03032" evidence="2">
    <location>
        <begin position="43"/>
        <end position="357"/>
    </location>
</feature>
<feature type="compositionally biased region" description="Polar residues" evidence="1">
    <location>
        <begin position="1"/>
        <end position="15"/>
    </location>
</feature>
<dbReference type="AlphaFoldDB" id="A0A1Y5PT69"/>